<reference evidence="3 4" key="1">
    <citation type="submission" date="2019-03" db="EMBL/GenBank/DDBJ databases">
        <title>Freshwater and sediment microbial communities from various areas in North America, analyzing microbe dynamics in response to fracking.</title>
        <authorList>
            <person name="Lamendella R."/>
        </authorList>
    </citation>
    <scope>NUCLEOTIDE SEQUENCE [LARGE SCALE GENOMIC DNA]</scope>
    <source>
        <strain evidence="3 4">6_TX</strain>
    </source>
</reference>
<proteinExistence type="inferred from homology"/>
<dbReference type="InterPro" id="IPR016830">
    <property type="entry name" value="UbiT"/>
</dbReference>
<dbReference type="HAMAP" id="MF_02231">
    <property type="entry name" value="UbiT"/>
    <property type="match status" value="1"/>
</dbReference>
<dbReference type="EMBL" id="SOEC01000007">
    <property type="protein sequence ID" value="TDX29455.1"/>
    <property type="molecule type" value="Genomic_DNA"/>
</dbReference>
<gene>
    <name evidence="1" type="primary">ubiT</name>
    <name evidence="3" type="ORF">DFO67_107131</name>
</gene>
<dbReference type="RefSeq" id="WP_134017719.1">
    <property type="nucleotide sequence ID" value="NZ_SOEC01000007.1"/>
</dbReference>
<evidence type="ECO:0000259" key="2">
    <source>
        <dbReference type="Pfam" id="PF02036"/>
    </source>
</evidence>
<comment type="caution">
    <text evidence="3">The sequence shown here is derived from an EMBL/GenBank/DDBJ whole genome shotgun (WGS) entry which is preliminary data.</text>
</comment>
<dbReference type="GO" id="GO:0006744">
    <property type="term" value="P:ubiquinone biosynthetic process"/>
    <property type="evidence" value="ECO:0007669"/>
    <property type="project" value="UniProtKB-UniRule"/>
</dbReference>
<dbReference type="InterPro" id="IPR036527">
    <property type="entry name" value="SCP2_sterol-bd_dom_sf"/>
</dbReference>
<keyword evidence="1" id="KW-0831">Ubiquinone biosynthesis</keyword>
<accession>A0A4R8FS70</accession>
<dbReference type="OrthoDB" id="5292463at2"/>
<protein>
    <recommendedName>
        <fullName evidence="1">Ubiquinone biosynthesis accessory factor UbiT</fullName>
    </recommendedName>
</protein>
<organism evidence="3 4">
    <name type="scientific">Modicisalibacter xianhensis</name>
    <dbReference type="NCBI Taxonomy" id="442341"/>
    <lineage>
        <taxon>Bacteria</taxon>
        <taxon>Pseudomonadati</taxon>
        <taxon>Pseudomonadota</taxon>
        <taxon>Gammaproteobacteria</taxon>
        <taxon>Oceanospirillales</taxon>
        <taxon>Halomonadaceae</taxon>
        <taxon>Modicisalibacter</taxon>
    </lineage>
</organism>
<dbReference type="InterPro" id="IPR003033">
    <property type="entry name" value="SCP2_sterol-bd_dom"/>
</dbReference>
<evidence type="ECO:0000256" key="1">
    <source>
        <dbReference type="HAMAP-Rule" id="MF_02231"/>
    </source>
</evidence>
<comment type="pathway">
    <text evidence="1">Cofactor biosynthesis; ubiquinone biosynthesis.</text>
</comment>
<comment type="similarity">
    <text evidence="1">Belongs to the UbiT family.</text>
</comment>
<dbReference type="SUPFAM" id="SSF55718">
    <property type="entry name" value="SCP-like"/>
    <property type="match status" value="1"/>
</dbReference>
<feature type="domain" description="SCP2" evidence="2">
    <location>
        <begin position="38"/>
        <end position="127"/>
    </location>
</feature>
<name>A0A4R8FS70_9GAMM</name>
<comment type="function">
    <text evidence="1">Required for O(2)-independent ubiquinone (coenzyme Q) biosynthesis. Likely functions as an accessory factor.</text>
</comment>
<dbReference type="Proteomes" id="UP000294489">
    <property type="component" value="Unassembled WGS sequence"/>
</dbReference>
<dbReference type="AlphaFoldDB" id="A0A4R8FS70"/>
<evidence type="ECO:0000313" key="3">
    <source>
        <dbReference type="EMBL" id="TDX29455.1"/>
    </source>
</evidence>
<sequence>MPWPFSTPLPVVKKLDARVPLALKRRLVEPPLNRAYAKPLRAGEFDELEGRRVGLAIDDLGIALVLSVERSRLVLVDAAPEVVIRGGWREFLCLATRREDPDGLFFQRRLVIEGDTELGLTVKNLLDGLEEGIARGRLGDWLSRLERLANR</sequence>
<dbReference type="UniPathway" id="UPA00232"/>
<evidence type="ECO:0000313" key="4">
    <source>
        <dbReference type="Proteomes" id="UP000294489"/>
    </source>
</evidence>
<dbReference type="Pfam" id="PF02036">
    <property type="entry name" value="SCP2"/>
    <property type="match status" value="1"/>
</dbReference>